<comment type="caution">
    <text evidence="4">The sequence shown here is derived from an EMBL/GenBank/DDBJ whole genome shotgun (WGS) entry which is preliminary data.</text>
</comment>
<evidence type="ECO:0000256" key="2">
    <source>
        <dbReference type="SAM" id="SignalP"/>
    </source>
</evidence>
<feature type="chain" id="PRO_5022182849" evidence="2">
    <location>
        <begin position="30"/>
        <end position="227"/>
    </location>
</feature>
<reference evidence="4 5" key="1">
    <citation type="journal article" date="2015" name="Stand. Genomic Sci.">
        <title>Genomic Encyclopedia of Bacterial and Archaeal Type Strains, Phase III: the genomes of soil and plant-associated and newly described type strains.</title>
        <authorList>
            <person name="Whitman W.B."/>
            <person name="Woyke T."/>
            <person name="Klenk H.P."/>
            <person name="Zhou Y."/>
            <person name="Lilburn T.G."/>
            <person name="Beck B.J."/>
            <person name="De Vos P."/>
            <person name="Vandamme P."/>
            <person name="Eisen J.A."/>
            <person name="Garrity G."/>
            <person name="Hugenholtz P."/>
            <person name="Kyrpides N.C."/>
        </authorList>
    </citation>
    <scope>NUCLEOTIDE SEQUENCE [LARGE SCALE GENOMIC DNA]</scope>
    <source>
        <strain evidence="4 5">CGMCC 1.10821</strain>
    </source>
</reference>
<keyword evidence="5" id="KW-1185">Reference proteome</keyword>
<dbReference type="PANTHER" id="PTHR34406:SF1">
    <property type="entry name" value="PROTEIN YCEI"/>
    <property type="match status" value="1"/>
</dbReference>
<evidence type="ECO:0000256" key="1">
    <source>
        <dbReference type="SAM" id="MobiDB-lite"/>
    </source>
</evidence>
<dbReference type="PANTHER" id="PTHR34406">
    <property type="entry name" value="PROTEIN YCEI"/>
    <property type="match status" value="1"/>
</dbReference>
<organism evidence="4 5">
    <name type="scientific">Luteimonas cucumeris</name>
    <dbReference type="NCBI Taxonomy" id="985012"/>
    <lineage>
        <taxon>Bacteria</taxon>
        <taxon>Pseudomonadati</taxon>
        <taxon>Pseudomonadota</taxon>
        <taxon>Gammaproteobacteria</taxon>
        <taxon>Lysobacterales</taxon>
        <taxon>Lysobacteraceae</taxon>
        <taxon>Luteimonas</taxon>
    </lineage>
</organism>
<proteinExistence type="predicted"/>
<accession>A0A562KYT3</accession>
<feature type="signal peptide" evidence="2">
    <location>
        <begin position="1"/>
        <end position="29"/>
    </location>
</feature>
<keyword evidence="2" id="KW-0732">Signal</keyword>
<feature type="region of interest" description="Disordered" evidence="1">
    <location>
        <begin position="201"/>
        <end position="227"/>
    </location>
</feature>
<dbReference type="InterPro" id="IPR036761">
    <property type="entry name" value="TTHA0802/YceI-like_sf"/>
</dbReference>
<name>A0A562KYT3_9GAMM</name>
<feature type="domain" description="Lipid/polyisoprenoid-binding YceI-like" evidence="3">
    <location>
        <begin position="34"/>
        <end position="199"/>
    </location>
</feature>
<evidence type="ECO:0000313" key="5">
    <source>
        <dbReference type="Proteomes" id="UP000315167"/>
    </source>
</evidence>
<dbReference type="AlphaFoldDB" id="A0A562KYT3"/>
<gene>
    <name evidence="4" type="ORF">IP90_02910</name>
</gene>
<dbReference type="InterPro" id="IPR007372">
    <property type="entry name" value="Lipid/polyisoprenoid-bd_YceI"/>
</dbReference>
<evidence type="ECO:0000313" key="4">
    <source>
        <dbReference type="EMBL" id="TWI00364.1"/>
    </source>
</evidence>
<dbReference type="Pfam" id="PF04264">
    <property type="entry name" value="YceI"/>
    <property type="match status" value="1"/>
</dbReference>
<feature type="compositionally biased region" description="Polar residues" evidence="1">
    <location>
        <begin position="214"/>
        <end position="227"/>
    </location>
</feature>
<dbReference type="SMART" id="SM00867">
    <property type="entry name" value="YceI"/>
    <property type="match status" value="1"/>
</dbReference>
<evidence type="ECO:0000259" key="3">
    <source>
        <dbReference type="SMART" id="SM00867"/>
    </source>
</evidence>
<protein>
    <submittedName>
        <fullName evidence="4">Polyisoprenoid-binding protein YceI</fullName>
    </submittedName>
</protein>
<dbReference type="EMBL" id="VLKN01000007">
    <property type="protein sequence ID" value="TWI00364.1"/>
    <property type="molecule type" value="Genomic_DNA"/>
</dbReference>
<dbReference type="Proteomes" id="UP000315167">
    <property type="component" value="Unassembled WGS sequence"/>
</dbReference>
<dbReference type="SUPFAM" id="SSF101874">
    <property type="entry name" value="YceI-like"/>
    <property type="match status" value="1"/>
</dbReference>
<dbReference type="Gene3D" id="2.40.128.110">
    <property type="entry name" value="Lipid/polyisoprenoid-binding, YceI-like"/>
    <property type="match status" value="1"/>
</dbReference>
<sequence length="227" mass="24287">MFSNRAVLPMSLHCLGGLLWLALAPAASAAGLTQYRLDPVHTRVMFAVSHAGFSQAIGTVSGSTGTLQFDPADWSSAKLEVSVPLARIDLGDAEWNQAVQGRKLLYVDTYPEATFTSTRIEPIDAHHATVFGTLRLHGAAKEIRLDVKLNQLKRHPMPPFRETAGFSATTTISRKAFGIDAWPAVIGDSVELRIEAEAQPIASNARDGAVDAVPSQTSATQEPASTP</sequence>